<feature type="transmembrane region" description="Helical" evidence="6">
    <location>
        <begin position="330"/>
        <end position="352"/>
    </location>
</feature>
<feature type="transmembrane region" description="Helical" evidence="6">
    <location>
        <begin position="208"/>
        <end position="226"/>
    </location>
</feature>
<dbReference type="Proteomes" id="UP000004386">
    <property type="component" value="Unassembled WGS sequence"/>
</dbReference>
<reference evidence="7 8" key="1">
    <citation type="submission" date="2009-05" db="EMBL/GenBank/DDBJ databases">
        <authorList>
            <person name="Setubal J.C."/>
            <person name="Boyle S."/>
            <person name="Crasta O.R."/>
            <person name="Gillespie J.J."/>
            <person name="Kenyon R.W."/>
            <person name="Lu J."/>
            <person name="Mane S."/>
            <person name="Nagrani S."/>
            <person name="Shallom J.M."/>
            <person name="Shallom S."/>
            <person name="Shukla M."/>
            <person name="Snyder E.E."/>
            <person name="Sobral B.W."/>
            <person name="Wattam A.R."/>
            <person name="Will R."/>
            <person name="Williams K."/>
            <person name="Yoo H."/>
            <person name="Munk C."/>
            <person name="Tapia R."/>
            <person name="Green L."/>
            <person name="Rogers Y."/>
            <person name="Detter J.C."/>
            <person name="Bruce D."/>
            <person name="Brettin T.S."/>
            <person name="Tsolis R."/>
        </authorList>
    </citation>
    <scope>NUCLEOTIDE SEQUENCE [LARGE SCALE GENOMIC DNA]</scope>
    <source>
        <strain evidence="7 8">LMG 3301</strain>
    </source>
</reference>
<dbReference type="AlphaFoldDB" id="C4WMX4"/>
<feature type="transmembrane region" description="Helical" evidence="6">
    <location>
        <begin position="151"/>
        <end position="170"/>
    </location>
</feature>
<organism evidence="7 8">
    <name type="scientific">Brucella intermedia LMG 3301</name>
    <dbReference type="NCBI Taxonomy" id="641118"/>
    <lineage>
        <taxon>Bacteria</taxon>
        <taxon>Pseudomonadati</taxon>
        <taxon>Pseudomonadota</taxon>
        <taxon>Alphaproteobacteria</taxon>
        <taxon>Hyphomicrobiales</taxon>
        <taxon>Brucellaceae</taxon>
        <taxon>Brucella/Ochrobactrum group</taxon>
        <taxon>Brucella</taxon>
    </lineage>
</organism>
<evidence type="ECO:0000256" key="6">
    <source>
        <dbReference type="SAM" id="Phobius"/>
    </source>
</evidence>
<keyword evidence="4 6" id="KW-1133">Transmembrane helix</keyword>
<dbReference type="PANTHER" id="PTHR32196:SF72">
    <property type="entry name" value="RIBOSE IMPORT PERMEASE PROTEIN RBSC"/>
    <property type="match status" value="1"/>
</dbReference>
<feature type="transmembrane region" description="Helical" evidence="6">
    <location>
        <begin position="72"/>
        <end position="90"/>
    </location>
</feature>
<dbReference type="InterPro" id="IPR001851">
    <property type="entry name" value="ABC_transp_permease"/>
</dbReference>
<dbReference type="Pfam" id="PF02653">
    <property type="entry name" value="BPD_transp_2"/>
    <property type="match status" value="1"/>
</dbReference>
<protein>
    <submittedName>
        <fullName evidence="7">Monosaccharide-transporting ATPase</fullName>
    </submittedName>
</protein>
<keyword evidence="3 6" id="KW-0812">Transmembrane</keyword>
<comment type="caution">
    <text evidence="7">The sequence shown here is derived from an EMBL/GenBank/DDBJ whole genome shotgun (WGS) entry which is preliminary data.</text>
</comment>
<evidence type="ECO:0000313" key="8">
    <source>
        <dbReference type="Proteomes" id="UP000004386"/>
    </source>
</evidence>
<proteinExistence type="predicted"/>
<feature type="transmembrane region" description="Helical" evidence="6">
    <location>
        <begin position="120"/>
        <end position="144"/>
    </location>
</feature>
<sequence length="359" mass="36948">MPPVGAGRTNEDAVMAEITTDKPQQAAKSKGLSDRQKDIIQKFAAVGSLIILAAIFSVTSSAFMTVNNAMTIALQVTSIALLGIGATYVIITGGIDLSVGSVLALAGVVAALAVKELSLPIPLAMLLGILTGSLCGLINGFVITRLKLPPFIATLGMMLIARGVALQITGARAVSGLGESFGVLGNGSLFRIESIDEQGFPVVTFPGIPYPVVLMIVIAIAAALVLNRTVLGRHIYAIGSNAEAARLSGVNVARVTAFTYIVSGTLAGLTGCVLMSRLVTAQPNEGVAYELDAIASAVIGGTSLIGGVGTISGTFIGSFVIGILRNGLNMNGISAFTQQIIIGLVILVTVWIDQMRNRR</sequence>
<comment type="subcellular location">
    <subcellularLocation>
        <location evidence="1">Cell membrane</location>
        <topology evidence="1">Multi-pass membrane protein</topology>
    </subcellularLocation>
</comment>
<gene>
    <name evidence="7" type="ORF">OINT_2000431</name>
</gene>
<dbReference type="HOGENOM" id="CLU_028880_2_2_5"/>
<evidence type="ECO:0000256" key="4">
    <source>
        <dbReference type="ARBA" id="ARBA00022989"/>
    </source>
</evidence>
<dbReference type="CDD" id="cd06579">
    <property type="entry name" value="TM_PBP1_transp_AraH_like"/>
    <property type="match status" value="1"/>
</dbReference>
<dbReference type="GO" id="GO:0005886">
    <property type="term" value="C:plasma membrane"/>
    <property type="evidence" value="ECO:0007669"/>
    <property type="project" value="UniProtKB-SubCell"/>
</dbReference>
<evidence type="ECO:0000313" key="7">
    <source>
        <dbReference type="EMBL" id="EEQ93286.1"/>
    </source>
</evidence>
<feature type="transmembrane region" description="Helical" evidence="6">
    <location>
        <begin position="304"/>
        <end position="324"/>
    </location>
</feature>
<evidence type="ECO:0000256" key="3">
    <source>
        <dbReference type="ARBA" id="ARBA00022692"/>
    </source>
</evidence>
<dbReference type="PANTHER" id="PTHR32196">
    <property type="entry name" value="ABC TRANSPORTER PERMEASE PROTEIN YPHD-RELATED-RELATED"/>
    <property type="match status" value="1"/>
</dbReference>
<evidence type="ECO:0000256" key="2">
    <source>
        <dbReference type="ARBA" id="ARBA00022475"/>
    </source>
</evidence>
<name>C4WMX4_9HYPH</name>
<accession>C4WMX4</accession>
<keyword evidence="5 6" id="KW-0472">Membrane</keyword>
<feature type="transmembrane region" description="Helical" evidence="6">
    <location>
        <begin position="97"/>
        <end position="114"/>
    </location>
</feature>
<dbReference type="GO" id="GO:0022857">
    <property type="term" value="F:transmembrane transporter activity"/>
    <property type="evidence" value="ECO:0007669"/>
    <property type="project" value="InterPro"/>
</dbReference>
<dbReference type="EMBL" id="ACQA01000002">
    <property type="protein sequence ID" value="EEQ93286.1"/>
    <property type="molecule type" value="Genomic_DNA"/>
</dbReference>
<keyword evidence="2" id="KW-1003">Cell membrane</keyword>
<evidence type="ECO:0000256" key="5">
    <source>
        <dbReference type="ARBA" id="ARBA00023136"/>
    </source>
</evidence>
<evidence type="ECO:0000256" key="1">
    <source>
        <dbReference type="ARBA" id="ARBA00004651"/>
    </source>
</evidence>
<feature type="transmembrane region" description="Helical" evidence="6">
    <location>
        <begin position="43"/>
        <end position="66"/>
    </location>
</feature>